<comment type="caution">
    <text evidence="1">The sequence shown here is derived from an EMBL/GenBank/DDBJ whole genome shotgun (WGS) entry which is preliminary data.</text>
</comment>
<gene>
    <name evidence="1" type="ORF">KKP3000_002684</name>
</gene>
<reference evidence="1 2" key="1">
    <citation type="journal article" date="2024" name="Int. J. Mol. Sci.">
        <title>Exploration of Alicyclobacillus spp. Genome in Search of Antibiotic Resistance.</title>
        <authorList>
            <person name="Bucka-Kolendo J."/>
            <person name="Kiousi D.E."/>
            <person name="Dekowska A."/>
            <person name="Mikolajczuk-Szczyrba A."/>
            <person name="Karadedos D.M."/>
            <person name="Michael P."/>
            <person name="Galanis A."/>
            <person name="Sokolowska B."/>
        </authorList>
    </citation>
    <scope>NUCLEOTIDE SEQUENCE [LARGE SCALE GENOMIC DNA]</scope>
    <source>
        <strain evidence="1 2">KKP 3000</strain>
    </source>
</reference>
<accession>A0ABV5ALE9</accession>
<proteinExistence type="predicted"/>
<dbReference type="RefSeq" id="WP_275473388.1">
    <property type="nucleotide sequence ID" value="NZ_CP162940.1"/>
</dbReference>
<dbReference type="CDD" id="cd06587">
    <property type="entry name" value="VOC"/>
    <property type="match status" value="1"/>
</dbReference>
<evidence type="ECO:0000313" key="1">
    <source>
        <dbReference type="EMBL" id="MFB5193085.1"/>
    </source>
</evidence>
<sequence>MVIEVTVQVRVSDFEKGFNWYRTLLRREPKYAPHEGFAEWELIPGSWLQVAEGRPTEGNGPLRLGVTDIEAERSRVIRELGVEPFEVHSRQEVNAKWATFSDPWGNGIGFFEYLDKAEEEQTIKKVLKR</sequence>
<evidence type="ECO:0000313" key="2">
    <source>
        <dbReference type="Proteomes" id="UP001579974"/>
    </source>
</evidence>
<keyword evidence="2" id="KW-1185">Reference proteome</keyword>
<protein>
    <submittedName>
        <fullName evidence="1">VOC family protein</fullName>
    </submittedName>
</protein>
<organism evidence="1 2">
    <name type="scientific">Alicyclobacillus fastidiosus</name>
    <dbReference type="NCBI Taxonomy" id="392011"/>
    <lineage>
        <taxon>Bacteria</taxon>
        <taxon>Bacillati</taxon>
        <taxon>Bacillota</taxon>
        <taxon>Bacilli</taxon>
        <taxon>Bacillales</taxon>
        <taxon>Alicyclobacillaceae</taxon>
        <taxon>Alicyclobacillus</taxon>
    </lineage>
</organism>
<dbReference type="Proteomes" id="UP001579974">
    <property type="component" value="Unassembled WGS sequence"/>
</dbReference>
<name>A0ABV5ALE9_9BACL</name>
<dbReference type="SUPFAM" id="SSF54593">
    <property type="entry name" value="Glyoxalase/Bleomycin resistance protein/Dihydroxybiphenyl dioxygenase"/>
    <property type="match status" value="1"/>
</dbReference>
<dbReference type="Gene3D" id="3.10.180.10">
    <property type="entry name" value="2,3-Dihydroxybiphenyl 1,2-Dioxygenase, domain 1"/>
    <property type="match status" value="1"/>
</dbReference>
<dbReference type="EMBL" id="JBDXSU010000038">
    <property type="protein sequence ID" value="MFB5193085.1"/>
    <property type="molecule type" value="Genomic_DNA"/>
</dbReference>
<dbReference type="InterPro" id="IPR029068">
    <property type="entry name" value="Glyas_Bleomycin-R_OHBP_Dase"/>
</dbReference>